<dbReference type="Gene3D" id="3.50.50.60">
    <property type="entry name" value="FAD/NAD(P)-binding domain"/>
    <property type="match status" value="1"/>
</dbReference>
<reference evidence="1 2" key="1">
    <citation type="journal article" date="2010" name="Nature">
        <title>Metabolic streamlining in an open-ocean nitrogen-fixing cyanobacterium.</title>
        <authorList>
            <person name="Tripp H.J."/>
            <person name="Bench S.R."/>
            <person name="Turk K.A."/>
            <person name="Foster R.A."/>
            <person name="Desany B.A."/>
            <person name="Niazi F."/>
            <person name="Affourtit J.P."/>
            <person name="Zehr J.P."/>
        </authorList>
    </citation>
    <scope>NUCLEOTIDE SEQUENCE [LARGE SCALE GENOMIC DNA]</scope>
    <source>
        <strain evidence="2">ALOHA</strain>
    </source>
</reference>
<dbReference type="SUPFAM" id="SSF51905">
    <property type="entry name" value="FAD/NAD(P)-binding domain"/>
    <property type="match status" value="1"/>
</dbReference>
<dbReference type="OrthoDB" id="615715at2"/>
<dbReference type="KEGG" id="cyu:UCYN_08690"/>
<proteinExistence type="predicted"/>
<keyword evidence="2" id="KW-1185">Reference proteome</keyword>
<dbReference type="GO" id="GO:0008734">
    <property type="term" value="F:L-aspartate oxidase activity"/>
    <property type="evidence" value="ECO:0007669"/>
    <property type="project" value="InterPro"/>
</dbReference>
<dbReference type="PATRIC" id="fig|713887.8.peg.808"/>
<dbReference type="GO" id="GO:0009435">
    <property type="term" value="P:NAD+ biosynthetic process"/>
    <property type="evidence" value="ECO:0007669"/>
    <property type="project" value="InterPro"/>
</dbReference>
<accession>D3EQ03</accession>
<dbReference type="PANTHER" id="PTHR42716">
    <property type="entry name" value="L-ASPARTATE OXIDASE"/>
    <property type="match status" value="1"/>
</dbReference>
<gene>
    <name evidence="1" type="ordered locus">UCYN_08690</name>
</gene>
<dbReference type="Pfam" id="PF12831">
    <property type="entry name" value="FAD_oxidored"/>
    <property type="match status" value="2"/>
</dbReference>
<organism evidence="2">
    <name type="scientific">Atelocyanobacterium thalassa (isolate ALOHA)</name>
    <dbReference type="NCBI Taxonomy" id="1453429"/>
    <lineage>
        <taxon>Bacteria</taxon>
        <taxon>Bacillati</taxon>
        <taxon>Cyanobacteriota</taxon>
        <taxon>Cyanophyceae</taxon>
        <taxon>Oscillatoriophycideae</taxon>
        <taxon>Chroococcales</taxon>
        <taxon>Aphanothecaceae</taxon>
        <taxon>Candidatus Atelocyanobacterium</taxon>
        <taxon>Candidatus Atelocyanobacterium thalassae</taxon>
    </lineage>
</organism>
<dbReference type="RefSeq" id="WP_012954240.1">
    <property type="nucleotide sequence ID" value="NC_013771.1"/>
</dbReference>
<protein>
    <submittedName>
        <fullName evidence="1">FAD binding protein</fullName>
    </submittedName>
</protein>
<evidence type="ECO:0000313" key="1">
    <source>
        <dbReference type="EMBL" id="ADB95553.1"/>
    </source>
</evidence>
<dbReference type="InterPro" id="IPR005288">
    <property type="entry name" value="NadB"/>
</dbReference>
<name>D3EQ03_ATETH</name>
<dbReference type="PANTHER" id="PTHR42716:SF1">
    <property type="entry name" value="SLL0471 PROTEIN"/>
    <property type="match status" value="1"/>
</dbReference>
<dbReference type="InterPro" id="IPR036188">
    <property type="entry name" value="FAD/NAD-bd_sf"/>
</dbReference>
<dbReference type="AlphaFoldDB" id="D3EQ03"/>
<dbReference type="EMBL" id="CP001842">
    <property type="protein sequence ID" value="ADB95553.1"/>
    <property type="molecule type" value="Genomic_DNA"/>
</dbReference>
<dbReference type="Proteomes" id="UP000001405">
    <property type="component" value="Chromosome"/>
</dbReference>
<evidence type="ECO:0000313" key="2">
    <source>
        <dbReference type="Proteomes" id="UP000001405"/>
    </source>
</evidence>
<sequence>MGKFKARELINKQLLSRKRNNELKFLGHIFTSLSLGIISLNTIFPASARTSEELISCDMLIVGAGLSGSAAAYEGLLAGKTVCLTELTDWVGGQISSQGNSAFDEGKQQRSLQHFSRGYNVLRNNIARFYNRQNPGECWVSESCFLPSHGHQLLYKQLKKAEQSGNGTLKWFPSTVVKEIELSENNRLIQSAIAIQHSPTDSDLYLHKEPLSHTIKDIYSYSDSERFKKRIIRFQAKSQGKSSTNWFVIETTETGEIIALADIPYNLGLDPLNHFNPSSPTKNRDPYCLQGFTYPFAMERTASSQNQSKPKFYDKYKPYYGYDNDRRLAHFDLVFTYRRIWTPRKGRLVKTGPLKVNEPSSGDISMQNWLWGNDYRPGTSQDNLVYTRQQLKEKGQLEKGKWEGGLRTETLRKGEELSLGFYYWLVAGTTDSRLGNNIKKPSLNHRLLKGLSSPMGTKHGLSKYPYIREGRRIIGRPSYDHPNGFSVNEIDISTKDYWNNFYRTSLPRPMYQRVWSTIANLESRIMTLSNRPSYLVTRRTHATIYPDSVGVTQYMIDFHPCMVLSPPEKSGNLERREVRVAHGSAHPAQIPLRAMIPQKIDNLIVSGKNIATSHIAAAAYRVHGFEWSVGAAAGTLASFSLEKDILPYELVDDLPKQEPNLQKFRQILENNGNPTTFPQAMMFSYLQNN</sequence>
<dbReference type="HOGENOM" id="CLU_028023_0_0_3"/>
<dbReference type="STRING" id="1453429.UCYN_08690"/>